<gene>
    <name evidence="2" type="ORF">KIH74_30945</name>
</gene>
<evidence type="ECO:0000256" key="1">
    <source>
        <dbReference type="SAM" id="Phobius"/>
    </source>
</evidence>
<organism evidence="2 3">
    <name type="scientific">Kineosporia corallincola</name>
    <dbReference type="NCBI Taxonomy" id="2835133"/>
    <lineage>
        <taxon>Bacteria</taxon>
        <taxon>Bacillati</taxon>
        <taxon>Actinomycetota</taxon>
        <taxon>Actinomycetes</taxon>
        <taxon>Kineosporiales</taxon>
        <taxon>Kineosporiaceae</taxon>
        <taxon>Kineosporia</taxon>
    </lineage>
</organism>
<keyword evidence="1" id="KW-0812">Transmembrane</keyword>
<sequence length="73" mass="7523">MSEQPGGGRRQVPAFVIVLTVIVLVTVAVLWSGIGKGADPSPDQCGKPVSERVGGWMCPGEVSVTTSDPATSR</sequence>
<accession>A0ABS5TRI1</accession>
<evidence type="ECO:0000313" key="2">
    <source>
        <dbReference type="EMBL" id="MBT0773404.1"/>
    </source>
</evidence>
<reference evidence="2 3" key="1">
    <citation type="submission" date="2021-05" db="EMBL/GenBank/DDBJ databases">
        <title>Kineosporia and Streptomyces sp. nov. two new marine actinobacteria isolated from Coral.</title>
        <authorList>
            <person name="Buangrab K."/>
            <person name="Sutthacheep M."/>
            <person name="Yeemin T."/>
            <person name="Harunari E."/>
            <person name="Igarashi Y."/>
            <person name="Kanchanasin P."/>
            <person name="Tanasupawat S."/>
            <person name="Phongsopitanun W."/>
        </authorList>
    </citation>
    <scope>NUCLEOTIDE SEQUENCE [LARGE SCALE GENOMIC DNA]</scope>
    <source>
        <strain evidence="2 3">J2-2</strain>
    </source>
</reference>
<evidence type="ECO:0000313" key="3">
    <source>
        <dbReference type="Proteomes" id="UP001197247"/>
    </source>
</evidence>
<comment type="caution">
    <text evidence="2">The sequence shown here is derived from an EMBL/GenBank/DDBJ whole genome shotgun (WGS) entry which is preliminary data.</text>
</comment>
<keyword evidence="3" id="KW-1185">Reference proteome</keyword>
<keyword evidence="1" id="KW-1133">Transmembrane helix</keyword>
<evidence type="ECO:0008006" key="4">
    <source>
        <dbReference type="Google" id="ProtNLM"/>
    </source>
</evidence>
<keyword evidence="1" id="KW-0472">Membrane</keyword>
<name>A0ABS5TRI1_9ACTN</name>
<protein>
    <recommendedName>
        <fullName evidence="4">Secreted protein</fullName>
    </recommendedName>
</protein>
<dbReference type="EMBL" id="JAHBAY010000017">
    <property type="protein sequence ID" value="MBT0773404.1"/>
    <property type="molecule type" value="Genomic_DNA"/>
</dbReference>
<dbReference type="RefSeq" id="WP_214159946.1">
    <property type="nucleotide sequence ID" value="NZ_JAHBAY010000017.1"/>
</dbReference>
<feature type="transmembrane region" description="Helical" evidence="1">
    <location>
        <begin position="12"/>
        <end position="34"/>
    </location>
</feature>
<dbReference type="Proteomes" id="UP001197247">
    <property type="component" value="Unassembled WGS sequence"/>
</dbReference>
<proteinExistence type="predicted"/>